<dbReference type="PANTHER" id="PTHR15090:SF0">
    <property type="entry name" value="SEQUESTOSOME-1"/>
    <property type="match status" value="1"/>
</dbReference>
<comment type="function">
    <text evidence="11">Required for selective autophagy activation by ubiquitinated proteins. Implicated in sigma rhabdovirus multiplication and necessary for male fertility. Involved in activating transcription of Drs.</text>
</comment>
<evidence type="ECO:0000313" key="20">
    <source>
        <dbReference type="Proteomes" id="UP000314294"/>
    </source>
</evidence>
<keyword evidence="6" id="KW-0677">Repeat</keyword>
<evidence type="ECO:0000256" key="15">
    <source>
        <dbReference type="PROSITE-ProRule" id="PRU00228"/>
    </source>
</evidence>
<keyword evidence="8" id="KW-0862">Zinc</keyword>
<dbReference type="Pfam" id="PF00564">
    <property type="entry name" value="PB1"/>
    <property type="match status" value="1"/>
</dbReference>
<dbReference type="SMART" id="SM00666">
    <property type="entry name" value="PB1"/>
    <property type="match status" value="1"/>
</dbReference>
<dbReference type="Gene3D" id="1.10.8.10">
    <property type="entry name" value="DNA helicase RuvA subunit, C-terminal domain"/>
    <property type="match status" value="1"/>
</dbReference>
<feature type="region of interest" description="Disordered" evidence="16">
    <location>
        <begin position="198"/>
        <end position="225"/>
    </location>
</feature>
<dbReference type="InterPro" id="IPR052260">
    <property type="entry name" value="Autophagy_Rcpt_SigReg"/>
</dbReference>
<evidence type="ECO:0000256" key="8">
    <source>
        <dbReference type="ARBA" id="ARBA00022833"/>
    </source>
</evidence>
<feature type="domain" description="PB1" evidence="18">
    <location>
        <begin position="2"/>
        <end position="88"/>
    </location>
</feature>
<dbReference type="SMART" id="SM00165">
    <property type="entry name" value="UBA"/>
    <property type="match status" value="1"/>
</dbReference>
<feature type="compositionally biased region" description="Polar residues" evidence="16">
    <location>
        <begin position="198"/>
        <end position="216"/>
    </location>
</feature>
<sequence length="397" mass="44120">MSVTVKAYLLGRDEAVREVRRFTVDHDVSSSFEYLNRKTTSVFTQLKSINMFYRDEDEDLVAFSSDDELMMGLTCMKDSTFRLFIKEKKENRRDFPLHAFPPFTFGHPPPPGAPQGAPPHLASPPLHRDVTCDGCEGPVVGTRFKCSVCPNYDLCSSCQARGAHTQHPLLPLWHPLQWFPRAKWMKRMRHCMWNQNMNLNPAQDQDQDPNETQTSEPAADHSASASQANVDFLMNIGEGVAAMLNPLGIDVDIDVEHEGQRSKVTPLPQSEGEEPEVGGASSEGSKVCKDSEEEWTHLSPKEVDPSTGELQSLQPVEQDQGPLSGEQGPTGLKEAALYPHLPPEADPRLVESLSLMLSMGFTDEGGWLTRLLQAKNFDIGAALDAIQYAKQPRPLQP</sequence>
<dbReference type="FunFam" id="3.30.60.90:FF:000016">
    <property type="entry name" value="Refractory to sigma P"/>
    <property type="match status" value="1"/>
</dbReference>
<dbReference type="EMBL" id="SRLO01002263">
    <property type="protein sequence ID" value="TNN33371.1"/>
    <property type="molecule type" value="Genomic_DNA"/>
</dbReference>
<dbReference type="GO" id="GO:0005080">
    <property type="term" value="F:protein kinase C binding"/>
    <property type="evidence" value="ECO:0007669"/>
    <property type="project" value="TreeGrafter"/>
</dbReference>
<dbReference type="InterPro" id="IPR043145">
    <property type="entry name" value="Znf_ZZ_sf"/>
</dbReference>
<evidence type="ECO:0000256" key="3">
    <source>
        <dbReference type="ARBA" id="ARBA00004419"/>
    </source>
</evidence>
<feature type="domain" description="ZZ-type" evidence="17">
    <location>
        <begin position="127"/>
        <end position="184"/>
    </location>
</feature>
<evidence type="ECO:0000256" key="11">
    <source>
        <dbReference type="ARBA" id="ARBA00054138"/>
    </source>
</evidence>
<comment type="subunit">
    <text evidence="12">Interacts with aPKC and Traf6.</text>
</comment>
<dbReference type="InterPro" id="IPR009060">
    <property type="entry name" value="UBA-like_sf"/>
</dbReference>
<dbReference type="SUPFAM" id="SSF57850">
    <property type="entry name" value="RING/U-box"/>
    <property type="match status" value="1"/>
</dbReference>
<dbReference type="Pfam" id="PF00569">
    <property type="entry name" value="ZZ"/>
    <property type="match status" value="1"/>
</dbReference>
<dbReference type="SUPFAM" id="SSF46934">
    <property type="entry name" value="UBA-like"/>
    <property type="match status" value="1"/>
</dbReference>
<dbReference type="AlphaFoldDB" id="A0A4Z2EXS4"/>
<keyword evidence="5" id="KW-0479">Metal-binding</keyword>
<keyword evidence="10" id="KW-0539">Nucleus</keyword>
<feature type="compositionally biased region" description="Polar residues" evidence="16">
    <location>
        <begin position="308"/>
        <end position="317"/>
    </location>
</feature>
<dbReference type="GO" id="GO:0044753">
    <property type="term" value="C:amphisome"/>
    <property type="evidence" value="ECO:0007669"/>
    <property type="project" value="TreeGrafter"/>
</dbReference>
<dbReference type="InterPro" id="IPR034866">
    <property type="entry name" value="PB1_p62"/>
</dbReference>
<dbReference type="CDD" id="cd14320">
    <property type="entry name" value="UBA_SQSTM"/>
    <property type="match status" value="1"/>
</dbReference>
<dbReference type="GO" id="GO:0000423">
    <property type="term" value="P:mitophagy"/>
    <property type="evidence" value="ECO:0007669"/>
    <property type="project" value="TreeGrafter"/>
</dbReference>
<accession>A0A4Z2EXS4</accession>
<evidence type="ECO:0000256" key="4">
    <source>
        <dbReference type="ARBA" id="ARBA00022490"/>
    </source>
</evidence>
<feature type="compositionally biased region" description="Basic and acidic residues" evidence="16">
    <location>
        <begin position="286"/>
        <end position="304"/>
    </location>
</feature>
<dbReference type="Gene3D" id="3.30.60.90">
    <property type="match status" value="1"/>
</dbReference>
<keyword evidence="20" id="KW-1185">Reference proteome</keyword>
<evidence type="ECO:0000259" key="18">
    <source>
        <dbReference type="PROSITE" id="PS51745"/>
    </source>
</evidence>
<dbReference type="GO" id="GO:0007032">
    <property type="term" value="P:endosome organization"/>
    <property type="evidence" value="ECO:0007669"/>
    <property type="project" value="TreeGrafter"/>
</dbReference>
<evidence type="ECO:0000256" key="14">
    <source>
        <dbReference type="ARBA" id="ARBA00081379"/>
    </source>
</evidence>
<comment type="caution">
    <text evidence="19">The sequence shown here is derived from an EMBL/GenBank/DDBJ whole genome shotgun (WGS) entry which is preliminary data.</text>
</comment>
<gene>
    <name evidence="19" type="primary">SQSTM1</name>
    <name evidence="19" type="ORF">EYF80_056467</name>
</gene>
<evidence type="ECO:0000313" key="19">
    <source>
        <dbReference type="EMBL" id="TNN33371.1"/>
    </source>
</evidence>
<protein>
    <recommendedName>
        <fullName evidence="13">Protein ref(2)P</fullName>
    </recommendedName>
    <alternativeName>
        <fullName evidence="14">Refractory to sigma P</fullName>
    </alternativeName>
</protein>
<dbReference type="GO" id="GO:0070530">
    <property type="term" value="F:K63-linked polyubiquitin modification-dependent protein binding"/>
    <property type="evidence" value="ECO:0007669"/>
    <property type="project" value="TreeGrafter"/>
</dbReference>
<dbReference type="InterPro" id="IPR015940">
    <property type="entry name" value="UBA"/>
</dbReference>
<evidence type="ECO:0000256" key="1">
    <source>
        <dbReference type="ARBA" id="ARBA00004123"/>
    </source>
</evidence>
<evidence type="ECO:0000259" key="17">
    <source>
        <dbReference type="PROSITE" id="PS50135"/>
    </source>
</evidence>
<evidence type="ECO:0000256" key="13">
    <source>
        <dbReference type="ARBA" id="ARBA00071657"/>
    </source>
</evidence>
<dbReference type="CDD" id="cd06402">
    <property type="entry name" value="PB1_p62"/>
    <property type="match status" value="1"/>
</dbReference>
<evidence type="ECO:0000256" key="7">
    <source>
        <dbReference type="ARBA" id="ARBA00022771"/>
    </source>
</evidence>
<evidence type="ECO:0000256" key="2">
    <source>
        <dbReference type="ARBA" id="ARBA00004204"/>
    </source>
</evidence>
<dbReference type="Pfam" id="PF16577">
    <property type="entry name" value="UBA_5"/>
    <property type="match status" value="1"/>
</dbReference>
<dbReference type="InterPro" id="IPR053793">
    <property type="entry name" value="PB1-like"/>
</dbReference>
<dbReference type="PANTHER" id="PTHR15090">
    <property type="entry name" value="SEQUESTOSOME 1-RELATED"/>
    <property type="match status" value="1"/>
</dbReference>
<feature type="region of interest" description="Disordered" evidence="16">
    <location>
        <begin position="259"/>
        <end position="334"/>
    </location>
</feature>
<dbReference type="GO" id="GO:0008270">
    <property type="term" value="F:zinc ion binding"/>
    <property type="evidence" value="ECO:0007669"/>
    <property type="project" value="UniProtKB-KW"/>
</dbReference>
<dbReference type="FunFam" id="3.10.20.90:FF:000320">
    <property type="entry name" value="Predicted protein"/>
    <property type="match status" value="1"/>
</dbReference>
<evidence type="ECO:0000256" key="5">
    <source>
        <dbReference type="ARBA" id="ARBA00022723"/>
    </source>
</evidence>
<dbReference type="PROSITE" id="PS01357">
    <property type="entry name" value="ZF_ZZ_1"/>
    <property type="match status" value="1"/>
</dbReference>
<keyword evidence="7 15" id="KW-0863">Zinc-finger</keyword>
<dbReference type="PROSITE" id="PS51745">
    <property type="entry name" value="PB1"/>
    <property type="match status" value="1"/>
</dbReference>
<proteinExistence type="predicted"/>
<dbReference type="OrthoDB" id="441278at2759"/>
<dbReference type="InterPro" id="IPR000270">
    <property type="entry name" value="PB1_dom"/>
</dbReference>
<dbReference type="FunFam" id="1.10.8.10:FF:000034">
    <property type="entry name" value="Sequestosome 1"/>
    <property type="match status" value="1"/>
</dbReference>
<dbReference type="GO" id="GO:0005634">
    <property type="term" value="C:nucleus"/>
    <property type="evidence" value="ECO:0007669"/>
    <property type="project" value="UniProtKB-SubCell"/>
</dbReference>
<dbReference type="GO" id="GO:0035973">
    <property type="term" value="P:aggrephagy"/>
    <property type="evidence" value="ECO:0007669"/>
    <property type="project" value="TreeGrafter"/>
</dbReference>
<evidence type="ECO:0000256" key="12">
    <source>
        <dbReference type="ARBA" id="ARBA00062450"/>
    </source>
</evidence>
<dbReference type="Proteomes" id="UP000314294">
    <property type="component" value="Unassembled WGS sequence"/>
</dbReference>
<dbReference type="GO" id="GO:0030017">
    <property type="term" value="C:sarcomere"/>
    <property type="evidence" value="ECO:0007669"/>
    <property type="project" value="UniProtKB-SubCell"/>
</dbReference>
<organism evidence="19 20">
    <name type="scientific">Liparis tanakae</name>
    <name type="common">Tanaka's snailfish</name>
    <dbReference type="NCBI Taxonomy" id="230148"/>
    <lineage>
        <taxon>Eukaryota</taxon>
        <taxon>Metazoa</taxon>
        <taxon>Chordata</taxon>
        <taxon>Craniata</taxon>
        <taxon>Vertebrata</taxon>
        <taxon>Euteleostomi</taxon>
        <taxon>Actinopterygii</taxon>
        <taxon>Neopterygii</taxon>
        <taxon>Teleostei</taxon>
        <taxon>Neoteleostei</taxon>
        <taxon>Acanthomorphata</taxon>
        <taxon>Eupercaria</taxon>
        <taxon>Perciformes</taxon>
        <taxon>Cottioidei</taxon>
        <taxon>Cottales</taxon>
        <taxon>Liparidae</taxon>
        <taxon>Liparis</taxon>
    </lineage>
</organism>
<dbReference type="SUPFAM" id="SSF54277">
    <property type="entry name" value="CAD &amp; PB1 domains"/>
    <property type="match status" value="1"/>
</dbReference>
<evidence type="ECO:0000256" key="9">
    <source>
        <dbReference type="ARBA" id="ARBA00023163"/>
    </source>
</evidence>
<dbReference type="SMART" id="SM00291">
    <property type="entry name" value="ZnF_ZZ"/>
    <property type="match status" value="1"/>
</dbReference>
<comment type="subcellular location">
    <subcellularLocation>
        <location evidence="2">Cytoplasm</location>
        <location evidence="2">Myofibril</location>
        <location evidence="2">Sarcomere</location>
    </subcellularLocation>
    <subcellularLocation>
        <location evidence="3">Cytoplasmic vesicle</location>
        <location evidence="3">Autophagosome</location>
    </subcellularLocation>
    <subcellularLocation>
        <location evidence="1">Nucleus</location>
    </subcellularLocation>
</comment>
<reference evidence="19 20" key="1">
    <citation type="submission" date="2019-03" db="EMBL/GenBank/DDBJ databases">
        <title>First draft genome of Liparis tanakae, snailfish: a comprehensive survey of snailfish specific genes.</title>
        <authorList>
            <person name="Kim W."/>
            <person name="Song I."/>
            <person name="Jeong J.-H."/>
            <person name="Kim D."/>
            <person name="Kim S."/>
            <person name="Ryu S."/>
            <person name="Song J.Y."/>
            <person name="Lee S.K."/>
        </authorList>
    </citation>
    <scope>NUCLEOTIDE SEQUENCE [LARGE SCALE GENOMIC DNA]</scope>
    <source>
        <tissue evidence="19">Muscle</tissue>
    </source>
</reference>
<keyword evidence="4" id="KW-0963">Cytoplasm</keyword>
<dbReference type="Gene3D" id="3.10.20.90">
    <property type="entry name" value="Phosphatidylinositol 3-kinase Catalytic Subunit, Chain A, domain 1"/>
    <property type="match status" value="1"/>
</dbReference>
<name>A0A4Z2EXS4_9TELE</name>
<dbReference type="CDD" id="cd02340">
    <property type="entry name" value="ZZ_NBR1_like"/>
    <property type="match status" value="1"/>
</dbReference>
<keyword evidence="9" id="KW-0804">Transcription</keyword>
<dbReference type="InterPro" id="IPR000433">
    <property type="entry name" value="Znf_ZZ"/>
</dbReference>
<dbReference type="InterPro" id="IPR033741">
    <property type="entry name" value="SQSTM_UBA"/>
</dbReference>
<evidence type="ECO:0000256" key="16">
    <source>
        <dbReference type="SAM" id="MobiDB-lite"/>
    </source>
</evidence>
<evidence type="ECO:0000256" key="10">
    <source>
        <dbReference type="ARBA" id="ARBA00023242"/>
    </source>
</evidence>
<dbReference type="GO" id="GO:0016235">
    <property type="term" value="C:aggresome"/>
    <property type="evidence" value="ECO:0007669"/>
    <property type="project" value="TreeGrafter"/>
</dbReference>
<evidence type="ECO:0000256" key="6">
    <source>
        <dbReference type="ARBA" id="ARBA00022737"/>
    </source>
</evidence>
<dbReference type="PROSITE" id="PS50135">
    <property type="entry name" value="ZF_ZZ_2"/>
    <property type="match status" value="1"/>
</dbReference>